<feature type="transmembrane region" description="Helical" evidence="4">
    <location>
        <begin position="253"/>
        <end position="273"/>
    </location>
</feature>
<dbReference type="Pfam" id="PF12906">
    <property type="entry name" value="RINGv"/>
    <property type="match status" value="1"/>
</dbReference>
<feature type="transmembrane region" description="Helical" evidence="4">
    <location>
        <begin position="383"/>
        <end position="403"/>
    </location>
</feature>
<keyword evidence="3" id="KW-0862">Zinc</keyword>
<reference evidence="6" key="1">
    <citation type="submission" date="2013-05" db="EMBL/GenBank/DDBJ databases">
        <authorList>
            <person name="Yim A.K.Y."/>
            <person name="Chan T.F."/>
            <person name="Ji K.M."/>
            <person name="Liu X.Y."/>
            <person name="Zhou J.W."/>
            <person name="Li R.Q."/>
            <person name="Yang K.Y."/>
            <person name="Li J."/>
            <person name="Li M."/>
            <person name="Law P.T.W."/>
            <person name="Wu Y.L."/>
            <person name="Cai Z.L."/>
            <person name="Qin H."/>
            <person name="Bao Y."/>
            <person name="Leung R.K.K."/>
            <person name="Ng P.K.S."/>
            <person name="Zou J."/>
            <person name="Zhong X.J."/>
            <person name="Ran P.X."/>
            <person name="Zhong N.S."/>
            <person name="Liu Z.G."/>
            <person name="Tsui S.K.W."/>
        </authorList>
    </citation>
    <scope>NUCLEOTIDE SEQUENCE</scope>
    <source>
        <strain evidence="6">Derf</strain>
        <tissue evidence="6">Whole organism</tissue>
    </source>
</reference>
<feature type="domain" description="RING-CH-type" evidence="5">
    <location>
        <begin position="494"/>
        <end position="563"/>
    </location>
</feature>
<evidence type="ECO:0000259" key="5">
    <source>
        <dbReference type="PROSITE" id="PS51292"/>
    </source>
</evidence>
<evidence type="ECO:0000313" key="7">
    <source>
        <dbReference type="Proteomes" id="UP000790347"/>
    </source>
</evidence>
<comment type="caution">
    <text evidence="6">The sequence shown here is derived from an EMBL/GenBank/DDBJ whole genome shotgun (WGS) entry which is preliminary data.</text>
</comment>
<dbReference type="Gene3D" id="3.30.40.10">
    <property type="entry name" value="Zinc/RING finger domain, C3HC4 (zinc finger)"/>
    <property type="match status" value="1"/>
</dbReference>
<keyword evidence="4" id="KW-0812">Transmembrane</keyword>
<dbReference type="InterPro" id="IPR013083">
    <property type="entry name" value="Znf_RING/FYVE/PHD"/>
</dbReference>
<evidence type="ECO:0000256" key="2">
    <source>
        <dbReference type="ARBA" id="ARBA00022771"/>
    </source>
</evidence>
<feature type="transmembrane region" description="Helical" evidence="4">
    <location>
        <begin position="423"/>
        <end position="445"/>
    </location>
</feature>
<dbReference type="SMART" id="SM00744">
    <property type="entry name" value="RINGv"/>
    <property type="match status" value="1"/>
</dbReference>
<evidence type="ECO:0000256" key="3">
    <source>
        <dbReference type="ARBA" id="ARBA00022833"/>
    </source>
</evidence>
<dbReference type="GO" id="GO:0008270">
    <property type="term" value="F:zinc ion binding"/>
    <property type="evidence" value="ECO:0007669"/>
    <property type="project" value="UniProtKB-KW"/>
</dbReference>
<feature type="transmembrane region" description="Helical" evidence="4">
    <location>
        <begin position="216"/>
        <end position="233"/>
    </location>
</feature>
<dbReference type="PROSITE" id="PS51292">
    <property type="entry name" value="ZF_RING_CH"/>
    <property type="match status" value="1"/>
</dbReference>
<feature type="transmembrane region" description="Helical" evidence="4">
    <location>
        <begin position="580"/>
        <end position="601"/>
    </location>
</feature>
<keyword evidence="4" id="KW-0472">Membrane</keyword>
<keyword evidence="2" id="KW-0863">Zinc-finger</keyword>
<feature type="transmembrane region" description="Helical" evidence="4">
    <location>
        <begin position="285"/>
        <end position="306"/>
    </location>
</feature>
<keyword evidence="7" id="KW-1185">Reference proteome</keyword>
<feature type="transmembrane region" description="Helical" evidence="4">
    <location>
        <begin position="177"/>
        <end position="195"/>
    </location>
</feature>
<dbReference type="InterPro" id="IPR011016">
    <property type="entry name" value="Znf_RING-CH"/>
</dbReference>
<gene>
    <name evidence="6" type="ORF">DERF_009644</name>
</gene>
<keyword evidence="4" id="KW-1133">Transmembrane helix</keyword>
<dbReference type="SUPFAM" id="SSF57850">
    <property type="entry name" value="RING/U-box"/>
    <property type="match status" value="1"/>
</dbReference>
<keyword evidence="1" id="KW-0479">Metal-binding</keyword>
<evidence type="ECO:0000256" key="4">
    <source>
        <dbReference type="SAM" id="Phobius"/>
    </source>
</evidence>
<feature type="transmembrane region" description="Helical" evidence="4">
    <location>
        <begin position="607"/>
        <end position="628"/>
    </location>
</feature>
<dbReference type="Proteomes" id="UP000790347">
    <property type="component" value="Unassembled WGS sequence"/>
</dbReference>
<evidence type="ECO:0000313" key="6">
    <source>
        <dbReference type="EMBL" id="KAH9511173.1"/>
    </source>
</evidence>
<feature type="transmembrane region" description="Helical" evidence="4">
    <location>
        <begin position="326"/>
        <end position="347"/>
    </location>
</feature>
<name>A0A922HWU3_DERFA</name>
<dbReference type="Gene3D" id="2.60.120.260">
    <property type="entry name" value="Galactose-binding domain-like"/>
    <property type="match status" value="1"/>
</dbReference>
<sequence>MFIILLSSPVLSNDSFNQTIIDSSSSSSQRSNIYSSATIMMNDKSSVAATVASPTNMINSPVDLLNQIDTSLKKFTTSNPMMNFRHKDRRTISSRNVNSIRTRHHSLFWSSSPSSSSSLVTMRQSQSSLSPFSDNSCRSNCSGHGDCYNGTCFCEVEYSGGTCDHPNLKYYISFSTVYYMICVVSFIQLMLCINSEIARQKPRSITRAFRVNIQKALYFFICIATAIRGFYFSSPSNGQLAWTESLMSAYYPILMSGSSLLVCFWAEVFHLDASVEQSHFLDKSFFGFILFNGISYSLYLAEFLLLSFTNPTDTDKGFFMSIFNSIYAFLMLVVVIFFLIYGVEVYFKVRGAFAPDRETESSESISADISQLQQSRLGLISQAVLLLVTILFMLSEVFGFLWKDKVAVLSRNYHQVMFRVVEFGVALWFPCVLWNCIQPEQLWILNPRRILKRRQSQFDHRSMKSLDDDDKCRLANQSVAESEYLVGGRLDAAKSMTTIPECWICYETALSKPEAGPMIQPCLCRGDVSAVHHSCLLRWLMESCSSSTAPVSCKVCGSAYKVEHSQETVWLPAGLTIAHWFKTATIIMIMCCTLGGSIMIVKLFHHMYVKMISVGSAILVEYICLRFLGFNMISAYHRAKLSAIKIMGRRIQINQQQNQNMNNNHLNDNGGSIVEESSSVNFAVAKEQETVHTNNTKNHHNDKQSHSQVELVYMNHTDNNSNDNNMTIITNNNHHHHHHHRSNI</sequence>
<dbReference type="CDD" id="cd16495">
    <property type="entry name" value="RING_CH-C4HC3_MARCH"/>
    <property type="match status" value="1"/>
</dbReference>
<protein>
    <recommendedName>
        <fullName evidence="5">RING-CH-type domain-containing protein</fullName>
    </recommendedName>
</protein>
<dbReference type="AlphaFoldDB" id="A0A922HWU3"/>
<dbReference type="PANTHER" id="PTHR20893:SF2">
    <property type="entry name" value="LD08641P"/>
    <property type="match status" value="1"/>
</dbReference>
<organism evidence="6 7">
    <name type="scientific">Dermatophagoides farinae</name>
    <name type="common">American house dust mite</name>
    <dbReference type="NCBI Taxonomy" id="6954"/>
    <lineage>
        <taxon>Eukaryota</taxon>
        <taxon>Metazoa</taxon>
        <taxon>Ecdysozoa</taxon>
        <taxon>Arthropoda</taxon>
        <taxon>Chelicerata</taxon>
        <taxon>Arachnida</taxon>
        <taxon>Acari</taxon>
        <taxon>Acariformes</taxon>
        <taxon>Sarcoptiformes</taxon>
        <taxon>Astigmata</taxon>
        <taxon>Psoroptidia</taxon>
        <taxon>Analgoidea</taxon>
        <taxon>Pyroglyphidae</taxon>
        <taxon>Dermatophagoidinae</taxon>
        <taxon>Dermatophagoides</taxon>
    </lineage>
</organism>
<dbReference type="PANTHER" id="PTHR20893">
    <property type="entry name" value="LD08641P"/>
    <property type="match status" value="1"/>
</dbReference>
<dbReference type="EMBL" id="ASGP02000004">
    <property type="protein sequence ID" value="KAH9511173.1"/>
    <property type="molecule type" value="Genomic_DNA"/>
</dbReference>
<reference evidence="6" key="2">
    <citation type="journal article" date="2022" name="Res Sq">
        <title>Comparative Genomics Reveals Insights into the Divergent Evolution of Astigmatic Mites and Household Pest Adaptations.</title>
        <authorList>
            <person name="Xiong Q."/>
            <person name="Wan A.T.-Y."/>
            <person name="Liu X.-Y."/>
            <person name="Fung C.S.-H."/>
            <person name="Xiao X."/>
            <person name="Malainual N."/>
            <person name="Hou J."/>
            <person name="Wang L."/>
            <person name="Wang M."/>
            <person name="Yang K."/>
            <person name="Cui Y."/>
            <person name="Leung E."/>
            <person name="Nong W."/>
            <person name="Shin S.-K."/>
            <person name="Au S."/>
            <person name="Jeong K.Y."/>
            <person name="Chew F.T."/>
            <person name="Hui J."/>
            <person name="Leung T.F."/>
            <person name="Tungtrongchitr A."/>
            <person name="Zhong N."/>
            <person name="Liu Z."/>
            <person name="Tsui S."/>
        </authorList>
    </citation>
    <scope>NUCLEOTIDE SEQUENCE</scope>
    <source>
        <strain evidence="6">Derf</strain>
        <tissue evidence="6">Whole organism</tissue>
    </source>
</reference>
<accession>A0A922HWU3</accession>
<evidence type="ECO:0000256" key="1">
    <source>
        <dbReference type="ARBA" id="ARBA00022723"/>
    </source>
</evidence>
<proteinExistence type="predicted"/>